<proteinExistence type="predicted"/>
<reference evidence="1 2" key="1">
    <citation type="submission" date="2017-11" db="EMBL/GenBank/DDBJ databases">
        <title>Complete genome of a free-living desiccation-tolerant cyanobacterium and its photosynthetic adaptation to extreme terrestrial habitat.</title>
        <authorList>
            <person name="Shang J."/>
        </authorList>
    </citation>
    <scope>NUCLEOTIDE SEQUENCE [LARGE SCALE GENOMIC DNA]</scope>
    <source>
        <strain evidence="1 2">CCNUN1</strain>
        <plasmid evidence="2">pnfsy08</plasmid>
    </source>
</reference>
<geneLocation type="plasmid" evidence="2">
    <name>pnfsy08</name>
</geneLocation>
<dbReference type="KEGG" id="nfl:COO91_10548"/>
<evidence type="ECO:0000313" key="1">
    <source>
        <dbReference type="EMBL" id="AUB44325.1"/>
    </source>
</evidence>
<dbReference type="AlphaFoldDB" id="A0A2K8TB60"/>
<gene>
    <name evidence="1" type="ORF">COO91_10548</name>
</gene>
<name>A0A2K8TB60_9NOSO</name>
<accession>A0A2K8TB60</accession>
<dbReference type="EMBL" id="CP024793">
    <property type="protein sequence ID" value="AUB44325.1"/>
    <property type="molecule type" value="Genomic_DNA"/>
</dbReference>
<dbReference type="RefSeq" id="WP_157816985.1">
    <property type="nucleotide sequence ID" value="NZ_CAWNNC010000009.1"/>
</dbReference>
<keyword evidence="2" id="KW-1185">Reference proteome</keyword>
<sequence>MAEIPGAQFNGKVLEILVNDVSVGIVVTGNVNGACGGKYGSFNLTFDMSDPNAQFKLELIKSAFLQGKSISGSLGGCGSSNVNKLTQVSIF</sequence>
<dbReference type="Proteomes" id="UP000232003">
    <property type="component" value="Plasmid pNFSY08"/>
</dbReference>
<dbReference type="OrthoDB" id="9927335at2"/>
<evidence type="ECO:0000313" key="2">
    <source>
        <dbReference type="Proteomes" id="UP000232003"/>
    </source>
</evidence>
<protein>
    <submittedName>
        <fullName evidence="1">Uncharacterized protein</fullName>
    </submittedName>
</protein>
<keyword evidence="1" id="KW-0614">Plasmid</keyword>
<organism evidence="1 2">
    <name type="scientific">Nostoc flagelliforme CCNUN1</name>
    <dbReference type="NCBI Taxonomy" id="2038116"/>
    <lineage>
        <taxon>Bacteria</taxon>
        <taxon>Bacillati</taxon>
        <taxon>Cyanobacteriota</taxon>
        <taxon>Cyanophyceae</taxon>
        <taxon>Nostocales</taxon>
        <taxon>Nostocaceae</taxon>
        <taxon>Nostoc</taxon>
    </lineage>
</organism>